<dbReference type="EMBL" id="KI676677">
    <property type="protein sequence ID" value="ETL24789.1"/>
    <property type="molecule type" value="Genomic_DNA"/>
</dbReference>
<accession>W2HS20</accession>
<dbReference type="Proteomes" id="UP000053864">
    <property type="component" value="Unassembled WGS sequence"/>
</dbReference>
<proteinExistence type="predicted"/>
<feature type="non-terminal residue" evidence="1">
    <location>
        <position position="135"/>
    </location>
</feature>
<sequence>MFALHPKKVLQFPLPRLFRVHPCVHTNLIQKFLNSSGIGLSEDLALFSELPVTCRKAYPTTGTALNLLVTFLHRRRSALAKDLESVFLILIDVNAKLLPVIMPLYVDGRAYSQTLAEDLTLGLAVTHAANNHNKQ</sequence>
<evidence type="ECO:0000313" key="1">
    <source>
        <dbReference type="EMBL" id="ETL24789.1"/>
    </source>
</evidence>
<dbReference type="AlphaFoldDB" id="W2HS20"/>
<gene>
    <name evidence="1" type="ORF">L916_21267</name>
</gene>
<reference evidence="1" key="1">
    <citation type="submission" date="2013-11" db="EMBL/GenBank/DDBJ databases">
        <title>The Genome Sequence of Phytophthora parasitica CJ05E6.</title>
        <authorList>
            <consortium name="The Broad Institute Genomics Platform"/>
            <person name="Russ C."/>
            <person name="Tyler B."/>
            <person name="Panabieres F."/>
            <person name="Shan W."/>
            <person name="Tripathy S."/>
            <person name="Grunwald N."/>
            <person name="Machado M."/>
            <person name="Johnson C.S."/>
            <person name="Arredondo F."/>
            <person name="Hong C."/>
            <person name="Coffey M."/>
            <person name="Young S.K."/>
            <person name="Zeng Q."/>
            <person name="Gargeya S."/>
            <person name="Fitzgerald M."/>
            <person name="Abouelleil A."/>
            <person name="Alvarado L."/>
            <person name="Chapman S.B."/>
            <person name="Gainer-Dewar J."/>
            <person name="Goldberg J."/>
            <person name="Griggs A."/>
            <person name="Gujja S."/>
            <person name="Hansen M."/>
            <person name="Howarth C."/>
            <person name="Imamovic A."/>
            <person name="Ireland A."/>
            <person name="Larimer J."/>
            <person name="McCowan C."/>
            <person name="Murphy C."/>
            <person name="Pearson M."/>
            <person name="Poon T.W."/>
            <person name="Priest M."/>
            <person name="Roberts A."/>
            <person name="Saif S."/>
            <person name="Shea T."/>
            <person name="Sykes S."/>
            <person name="Wortman J."/>
            <person name="Nusbaum C."/>
            <person name="Birren B."/>
        </authorList>
    </citation>
    <scope>NUCLEOTIDE SEQUENCE [LARGE SCALE GENOMIC DNA]</scope>
    <source>
        <strain evidence="1">CJ05E6</strain>
    </source>
</reference>
<protein>
    <submittedName>
        <fullName evidence="1">Uncharacterized protein</fullName>
    </submittedName>
</protein>
<name>W2HS20_PHYNI</name>
<organism evidence="1">
    <name type="scientific">Phytophthora nicotianae</name>
    <name type="common">Potato buckeye rot agent</name>
    <name type="synonym">Phytophthora parasitica</name>
    <dbReference type="NCBI Taxonomy" id="4792"/>
    <lineage>
        <taxon>Eukaryota</taxon>
        <taxon>Sar</taxon>
        <taxon>Stramenopiles</taxon>
        <taxon>Oomycota</taxon>
        <taxon>Peronosporomycetes</taxon>
        <taxon>Peronosporales</taxon>
        <taxon>Peronosporaceae</taxon>
        <taxon>Phytophthora</taxon>
    </lineage>
</organism>